<gene>
    <name evidence="1" type="ORF">DAPPUDRAFT_250064</name>
</gene>
<name>E9GXU6_DAPPU</name>
<dbReference type="Proteomes" id="UP000000305">
    <property type="component" value="Unassembled WGS sequence"/>
</dbReference>
<evidence type="ECO:0000313" key="2">
    <source>
        <dbReference type="Proteomes" id="UP000000305"/>
    </source>
</evidence>
<dbReference type="HOGENOM" id="CLU_2815051_0_0_1"/>
<dbReference type="AlphaFoldDB" id="E9GXU6"/>
<dbReference type="EMBL" id="GL732573">
    <property type="protein sequence ID" value="EFX75723.1"/>
    <property type="molecule type" value="Genomic_DNA"/>
</dbReference>
<accession>E9GXU6</accession>
<organism evidence="1 2">
    <name type="scientific">Daphnia pulex</name>
    <name type="common">Water flea</name>
    <dbReference type="NCBI Taxonomy" id="6669"/>
    <lineage>
        <taxon>Eukaryota</taxon>
        <taxon>Metazoa</taxon>
        <taxon>Ecdysozoa</taxon>
        <taxon>Arthropoda</taxon>
        <taxon>Crustacea</taxon>
        <taxon>Branchiopoda</taxon>
        <taxon>Diplostraca</taxon>
        <taxon>Cladocera</taxon>
        <taxon>Anomopoda</taxon>
        <taxon>Daphniidae</taxon>
        <taxon>Daphnia</taxon>
    </lineage>
</organism>
<proteinExistence type="predicted"/>
<dbReference type="KEGG" id="dpx:DAPPUDRAFT_250064"/>
<keyword evidence="2" id="KW-1185">Reference proteome</keyword>
<sequence length="67" mass="7992">MIPKLIFRERERLNWKEIWSGFVRFRLYRPPVYFYRIAAESGTDGLVFGHNAARQGVNVKDGEEFEQ</sequence>
<evidence type="ECO:0000313" key="1">
    <source>
        <dbReference type="EMBL" id="EFX75723.1"/>
    </source>
</evidence>
<dbReference type="InParanoid" id="E9GXU6"/>
<protein>
    <submittedName>
        <fullName evidence="1">Uncharacterized protein</fullName>
    </submittedName>
</protein>
<reference evidence="1 2" key="1">
    <citation type="journal article" date="2011" name="Science">
        <title>The ecoresponsive genome of Daphnia pulex.</title>
        <authorList>
            <person name="Colbourne J.K."/>
            <person name="Pfrender M.E."/>
            <person name="Gilbert D."/>
            <person name="Thomas W.K."/>
            <person name="Tucker A."/>
            <person name="Oakley T.H."/>
            <person name="Tokishita S."/>
            <person name="Aerts A."/>
            <person name="Arnold G.J."/>
            <person name="Basu M.K."/>
            <person name="Bauer D.J."/>
            <person name="Caceres C.E."/>
            <person name="Carmel L."/>
            <person name="Casola C."/>
            <person name="Choi J.H."/>
            <person name="Detter J.C."/>
            <person name="Dong Q."/>
            <person name="Dusheyko S."/>
            <person name="Eads B.D."/>
            <person name="Frohlich T."/>
            <person name="Geiler-Samerotte K.A."/>
            <person name="Gerlach D."/>
            <person name="Hatcher P."/>
            <person name="Jogdeo S."/>
            <person name="Krijgsveld J."/>
            <person name="Kriventseva E.V."/>
            <person name="Kultz D."/>
            <person name="Laforsch C."/>
            <person name="Lindquist E."/>
            <person name="Lopez J."/>
            <person name="Manak J.R."/>
            <person name="Muller J."/>
            <person name="Pangilinan J."/>
            <person name="Patwardhan R.P."/>
            <person name="Pitluck S."/>
            <person name="Pritham E.J."/>
            <person name="Rechtsteiner A."/>
            <person name="Rho M."/>
            <person name="Rogozin I.B."/>
            <person name="Sakarya O."/>
            <person name="Salamov A."/>
            <person name="Schaack S."/>
            <person name="Shapiro H."/>
            <person name="Shiga Y."/>
            <person name="Skalitzky C."/>
            <person name="Smith Z."/>
            <person name="Souvorov A."/>
            <person name="Sung W."/>
            <person name="Tang Z."/>
            <person name="Tsuchiya D."/>
            <person name="Tu H."/>
            <person name="Vos H."/>
            <person name="Wang M."/>
            <person name="Wolf Y.I."/>
            <person name="Yamagata H."/>
            <person name="Yamada T."/>
            <person name="Ye Y."/>
            <person name="Shaw J.R."/>
            <person name="Andrews J."/>
            <person name="Crease T.J."/>
            <person name="Tang H."/>
            <person name="Lucas S.M."/>
            <person name="Robertson H.M."/>
            <person name="Bork P."/>
            <person name="Koonin E.V."/>
            <person name="Zdobnov E.M."/>
            <person name="Grigoriev I.V."/>
            <person name="Lynch M."/>
            <person name="Boore J.L."/>
        </authorList>
    </citation>
    <scope>NUCLEOTIDE SEQUENCE [LARGE SCALE GENOMIC DNA]</scope>
</reference>